<feature type="region of interest" description="Disordered" evidence="1">
    <location>
        <begin position="43"/>
        <end position="77"/>
    </location>
</feature>
<gene>
    <name evidence="2" type="ORF">CANARDRAFT_68322</name>
</gene>
<dbReference type="OrthoDB" id="3994777at2759"/>
<dbReference type="EMBL" id="KV453858">
    <property type="protein sequence ID" value="ODV84163.1"/>
    <property type="molecule type" value="Genomic_DNA"/>
</dbReference>
<organism evidence="2 3">
    <name type="scientific">[Candida] arabinofermentans NRRL YB-2248</name>
    <dbReference type="NCBI Taxonomy" id="983967"/>
    <lineage>
        <taxon>Eukaryota</taxon>
        <taxon>Fungi</taxon>
        <taxon>Dikarya</taxon>
        <taxon>Ascomycota</taxon>
        <taxon>Saccharomycotina</taxon>
        <taxon>Pichiomycetes</taxon>
        <taxon>Pichiales</taxon>
        <taxon>Pichiaceae</taxon>
        <taxon>Ogataea</taxon>
        <taxon>Ogataea/Candida clade</taxon>
    </lineage>
</organism>
<feature type="compositionally biased region" description="Polar residues" evidence="1">
    <location>
        <begin position="258"/>
        <end position="272"/>
    </location>
</feature>
<feature type="region of interest" description="Disordered" evidence="1">
    <location>
        <begin position="421"/>
        <end position="628"/>
    </location>
</feature>
<proteinExistence type="predicted"/>
<feature type="region of interest" description="Disordered" evidence="1">
    <location>
        <begin position="674"/>
        <end position="698"/>
    </location>
</feature>
<feature type="region of interest" description="Disordered" evidence="1">
    <location>
        <begin position="114"/>
        <end position="134"/>
    </location>
</feature>
<feature type="region of interest" description="Disordered" evidence="1">
    <location>
        <begin position="187"/>
        <end position="206"/>
    </location>
</feature>
<feature type="region of interest" description="Disordered" evidence="1">
    <location>
        <begin position="322"/>
        <end position="341"/>
    </location>
</feature>
<evidence type="ECO:0000313" key="2">
    <source>
        <dbReference type="EMBL" id="ODV84163.1"/>
    </source>
</evidence>
<feature type="compositionally biased region" description="Basic residues" evidence="1">
    <location>
        <begin position="600"/>
        <end position="616"/>
    </location>
</feature>
<feature type="compositionally biased region" description="Low complexity" evidence="1">
    <location>
        <begin position="500"/>
        <end position="510"/>
    </location>
</feature>
<feature type="compositionally biased region" description="Polar residues" evidence="1">
    <location>
        <begin position="323"/>
        <end position="340"/>
    </location>
</feature>
<accession>A0A1E4SXF4</accession>
<keyword evidence="3" id="KW-1185">Reference proteome</keyword>
<protein>
    <submittedName>
        <fullName evidence="2">Uncharacterized protein</fullName>
    </submittedName>
</protein>
<feature type="compositionally biased region" description="Basic and acidic residues" evidence="1">
    <location>
        <begin position="586"/>
        <end position="599"/>
    </location>
</feature>
<feature type="compositionally biased region" description="Polar residues" evidence="1">
    <location>
        <begin position="562"/>
        <end position="580"/>
    </location>
</feature>
<feature type="compositionally biased region" description="Basic and acidic residues" evidence="1">
    <location>
        <begin position="122"/>
        <end position="134"/>
    </location>
</feature>
<evidence type="ECO:0000256" key="1">
    <source>
        <dbReference type="SAM" id="MobiDB-lite"/>
    </source>
</evidence>
<name>A0A1E4SXF4_9ASCO</name>
<feature type="region of interest" description="Disordered" evidence="1">
    <location>
        <begin position="247"/>
        <end position="272"/>
    </location>
</feature>
<sequence>MALSSPDHDVDRFLYNFQELDSARQLENNSRLSTLEREVQLKRQQYELSPNKKKLPPLVPSKDRSLRSITTSSGKKEQDEIFLVHPVAKKSTDLAATSRQSRLDSELSRLAEELTLNSQHDTSTRNSREPKAIKYDDVMQPVIRKDLMFGRYSVKSKPVDQESSDDEDSKSLNYYSQEKAKVSIPLDLRNHSPTPKSKIGGVSSSKSSTNYDYNYIPMPSNINVISATAAAKSPPLLRNTADSSLDKLASSEPDYSKSKLSASTNGSQGSTNYGYIPMPSRINVISASAAAKAPPLMKNTMDSSLGEKSFDLSQNAKLLVSGGASSRTYSPSPKKSTFDTASLKPTLDVASKKPKPLIPPKSNIIAKKTSLSATAVASDEIGQLKLSPVKKTPAKVIQSTTISPELSDMRLSLNKPRSITKMEPETPEALSISENLKHPNIAKKPPPPKPEALSKLGLLKPTGRVEKTVDQAPLEALAQRSALHKAKPIPRKVSDKPEALLKLSALRSSSPTKASIPPPSSKLTRDDSGSSYSPPSRAHTAPNSAMGFALPGLAQPERFFKLSSNASSPSLGLDSSTTIANPKRPKTLDNSDLDKEGQKLKHLTKGRAKGPKRRGKNTSNSELNGEIEIPAVVESEEVAIKQEPHVESTPAVKKYGEISNKTNVAEAVAALAAARNRRKVAPPIRKSSRKVSTSELFL</sequence>
<feature type="compositionally biased region" description="Low complexity" evidence="1">
    <location>
        <begin position="196"/>
        <end position="206"/>
    </location>
</feature>
<dbReference type="AlphaFoldDB" id="A0A1E4SXF4"/>
<dbReference type="Proteomes" id="UP000094801">
    <property type="component" value="Unassembled WGS sequence"/>
</dbReference>
<reference evidence="3" key="1">
    <citation type="submission" date="2016-04" db="EMBL/GenBank/DDBJ databases">
        <title>Comparative genomics of biotechnologically important yeasts.</title>
        <authorList>
            <consortium name="DOE Joint Genome Institute"/>
            <person name="Riley R."/>
            <person name="Haridas S."/>
            <person name="Wolfe K.H."/>
            <person name="Lopes M.R."/>
            <person name="Hittinger C.T."/>
            <person name="Goker M."/>
            <person name="Salamov A."/>
            <person name="Wisecaver J."/>
            <person name="Long T.M."/>
            <person name="Aerts A.L."/>
            <person name="Barry K."/>
            <person name="Choi C."/>
            <person name="Clum A."/>
            <person name="Coughlan A.Y."/>
            <person name="Deshpande S."/>
            <person name="Douglass A.P."/>
            <person name="Hanson S.J."/>
            <person name="Klenk H.-P."/>
            <person name="Labutti K."/>
            <person name="Lapidus A."/>
            <person name="Lindquist E."/>
            <person name="Lipzen A."/>
            <person name="Meier-Kolthoff J.P."/>
            <person name="Ohm R.A."/>
            <person name="Otillar R.P."/>
            <person name="Pangilinan J."/>
            <person name="Peng Y."/>
            <person name="Rokas A."/>
            <person name="Rosa C.A."/>
            <person name="Scheuner C."/>
            <person name="Sibirny A.A."/>
            <person name="Slot J.C."/>
            <person name="Stielow J.B."/>
            <person name="Sun H."/>
            <person name="Kurtzman C.P."/>
            <person name="Blackwell M."/>
            <person name="Grigoriev I.V."/>
            <person name="Jeffries T.W."/>
        </authorList>
    </citation>
    <scope>NUCLEOTIDE SEQUENCE [LARGE SCALE GENOMIC DNA]</scope>
    <source>
        <strain evidence="3">NRRL YB-2248</strain>
    </source>
</reference>
<evidence type="ECO:0000313" key="3">
    <source>
        <dbReference type="Proteomes" id="UP000094801"/>
    </source>
</evidence>